<comment type="function">
    <text evidence="6">Involved in the regulation of homocysteine metabolism.</text>
</comment>
<dbReference type="PANTHER" id="PTHR46120">
    <property type="entry name" value="BETAINE--HOMOCYSTEINE S-METHYLTRANSFERASE 1"/>
    <property type="match status" value="1"/>
</dbReference>
<dbReference type="GO" id="GO:0008270">
    <property type="term" value="F:zinc ion binding"/>
    <property type="evidence" value="ECO:0007669"/>
    <property type="project" value="UniProtKB-UniRule"/>
</dbReference>
<comment type="cofactor">
    <cofactor evidence="6 7">
        <name>Zn(2+)</name>
        <dbReference type="ChEBI" id="CHEBI:29105"/>
    </cofactor>
    <text evidence="6 7">Binds 1 zinc ion per subunit.</text>
</comment>
<evidence type="ECO:0000256" key="2">
    <source>
        <dbReference type="ARBA" id="ARBA00022603"/>
    </source>
</evidence>
<dbReference type="Proteomes" id="UP001335648">
    <property type="component" value="Unassembled WGS sequence"/>
</dbReference>
<gene>
    <name evidence="10" type="ORF">CesoFtcFv8_003579</name>
</gene>
<feature type="binding site" evidence="7 8">
    <location>
        <position position="271"/>
    </location>
    <ligand>
        <name>Zn(2+)</name>
        <dbReference type="ChEBI" id="CHEBI:29105"/>
    </ligand>
</feature>
<dbReference type="InterPro" id="IPR003726">
    <property type="entry name" value="HCY_dom"/>
</dbReference>
<evidence type="ECO:0000259" key="9">
    <source>
        <dbReference type="PROSITE" id="PS50970"/>
    </source>
</evidence>
<dbReference type="SUPFAM" id="SSF82282">
    <property type="entry name" value="Homocysteine S-methyltransferase"/>
    <property type="match status" value="1"/>
</dbReference>
<dbReference type="GO" id="GO:0071267">
    <property type="term" value="P:L-methionine salvage"/>
    <property type="evidence" value="ECO:0007669"/>
    <property type="project" value="TreeGrafter"/>
</dbReference>
<accession>A0AAN8CV70</accession>
<evidence type="ECO:0000313" key="11">
    <source>
        <dbReference type="Proteomes" id="UP001335648"/>
    </source>
</evidence>
<dbReference type="InterPro" id="IPR017226">
    <property type="entry name" value="BHMT-like"/>
</dbReference>
<feature type="binding site" evidence="7 8">
    <location>
        <position position="210"/>
    </location>
    <ligand>
        <name>Zn(2+)</name>
        <dbReference type="ChEBI" id="CHEBI:29105"/>
    </ligand>
</feature>
<keyword evidence="4 6" id="KW-0479">Metal-binding</keyword>
<comment type="subunit">
    <text evidence="6">Homotetramer.</text>
</comment>
<dbReference type="GO" id="GO:0005829">
    <property type="term" value="C:cytosol"/>
    <property type="evidence" value="ECO:0007669"/>
    <property type="project" value="TreeGrafter"/>
</dbReference>
<feature type="domain" description="Hcy-binding" evidence="9">
    <location>
        <begin position="6"/>
        <end position="286"/>
    </location>
</feature>
<dbReference type="PIRSF" id="PIRSF037505">
    <property type="entry name" value="Betaine_HMT"/>
    <property type="match status" value="1"/>
</dbReference>
<evidence type="ECO:0000313" key="10">
    <source>
        <dbReference type="EMBL" id="KAK5909670.1"/>
    </source>
</evidence>
<feature type="binding site" evidence="7 8">
    <location>
        <position position="272"/>
    </location>
    <ligand>
        <name>Zn(2+)</name>
        <dbReference type="ChEBI" id="CHEBI:29105"/>
    </ligand>
</feature>
<keyword evidence="3 6" id="KW-0808">Transferase</keyword>
<comment type="pathway">
    <text evidence="1 6">Amino-acid biosynthesis; L-methionine biosynthesis via de novo pathway; L-methionine from L-homocysteine (BhmT route): step 1/1.</text>
</comment>
<evidence type="ECO:0000256" key="6">
    <source>
        <dbReference type="PIRNR" id="PIRNR037505"/>
    </source>
</evidence>
<dbReference type="Pfam" id="PF02574">
    <property type="entry name" value="S-methyl_trans"/>
    <property type="match status" value="1"/>
</dbReference>
<dbReference type="GO" id="GO:0047150">
    <property type="term" value="F:betaine-homocysteine S-methyltransferase activity"/>
    <property type="evidence" value="ECO:0007669"/>
    <property type="project" value="TreeGrafter"/>
</dbReference>
<dbReference type="InterPro" id="IPR051524">
    <property type="entry name" value="BHMT"/>
</dbReference>
<reference evidence="10 11" key="1">
    <citation type="journal article" date="2023" name="Mol. Biol. Evol.">
        <title>Genomics of Secondarily Temperate Adaptation in the Only Non-Antarctic Icefish.</title>
        <authorList>
            <person name="Rivera-Colon A.G."/>
            <person name="Rayamajhi N."/>
            <person name="Minhas B.F."/>
            <person name="Madrigal G."/>
            <person name="Bilyk K.T."/>
            <person name="Yoon V."/>
            <person name="Hune M."/>
            <person name="Gregory S."/>
            <person name="Cheng C.H.C."/>
            <person name="Catchen J.M."/>
        </authorList>
    </citation>
    <scope>NUCLEOTIDE SEQUENCE [LARGE SCALE GENOMIC DNA]</scope>
    <source>
        <strain evidence="10">JC2023a</strain>
    </source>
</reference>
<dbReference type="PANTHER" id="PTHR46120:SF1">
    <property type="entry name" value="HCY-BINDING DOMAIN-CONTAINING PROTEIN"/>
    <property type="match status" value="1"/>
</dbReference>
<evidence type="ECO:0000256" key="7">
    <source>
        <dbReference type="PIRSR" id="PIRSR037505-2"/>
    </source>
</evidence>
<dbReference type="InterPro" id="IPR036589">
    <property type="entry name" value="HCY_dom_sf"/>
</dbReference>
<dbReference type="GO" id="GO:0032259">
    <property type="term" value="P:methylation"/>
    <property type="evidence" value="ECO:0007669"/>
    <property type="project" value="UniProtKB-KW"/>
</dbReference>
<evidence type="ECO:0000256" key="3">
    <source>
        <dbReference type="ARBA" id="ARBA00022679"/>
    </source>
</evidence>
<dbReference type="EMBL" id="JAULUE010002048">
    <property type="protein sequence ID" value="KAK5909670.1"/>
    <property type="molecule type" value="Genomic_DNA"/>
</dbReference>
<keyword evidence="5 6" id="KW-0862">Zinc</keyword>
<dbReference type="Gene3D" id="3.20.20.330">
    <property type="entry name" value="Homocysteine-binding-like domain"/>
    <property type="match status" value="1"/>
</dbReference>
<dbReference type="AlphaFoldDB" id="A0AAN8CV70"/>
<keyword evidence="2 6" id="KW-0489">Methyltransferase</keyword>
<keyword evidence="11" id="KW-1185">Reference proteome</keyword>
<comment type="caution">
    <text evidence="10">The sequence shown here is derived from an EMBL/GenBank/DDBJ whole genome shotgun (WGS) entry which is preliminary data.</text>
</comment>
<evidence type="ECO:0000256" key="5">
    <source>
        <dbReference type="ARBA" id="ARBA00022833"/>
    </source>
</evidence>
<organism evidence="10 11">
    <name type="scientific">Champsocephalus esox</name>
    <name type="common">pike icefish</name>
    <dbReference type="NCBI Taxonomy" id="159716"/>
    <lineage>
        <taxon>Eukaryota</taxon>
        <taxon>Metazoa</taxon>
        <taxon>Chordata</taxon>
        <taxon>Craniata</taxon>
        <taxon>Vertebrata</taxon>
        <taxon>Euteleostomi</taxon>
        <taxon>Actinopterygii</taxon>
        <taxon>Neopterygii</taxon>
        <taxon>Teleostei</taxon>
        <taxon>Neoteleostei</taxon>
        <taxon>Acanthomorphata</taxon>
        <taxon>Eupercaria</taxon>
        <taxon>Perciformes</taxon>
        <taxon>Notothenioidei</taxon>
        <taxon>Channichthyidae</taxon>
        <taxon>Champsocephalus</taxon>
    </lineage>
</organism>
<evidence type="ECO:0000256" key="4">
    <source>
        <dbReference type="ARBA" id="ARBA00022723"/>
    </source>
</evidence>
<proteinExistence type="predicted"/>
<protein>
    <recommendedName>
        <fullName evidence="9">Hcy-binding domain-containing protein</fullName>
    </recommendedName>
</protein>
<evidence type="ECO:0000256" key="1">
    <source>
        <dbReference type="ARBA" id="ARBA00005137"/>
    </source>
</evidence>
<dbReference type="PROSITE" id="PS50970">
    <property type="entry name" value="HCY"/>
    <property type="match status" value="1"/>
</dbReference>
<evidence type="ECO:0000256" key="8">
    <source>
        <dbReference type="PROSITE-ProRule" id="PRU00333"/>
    </source>
</evidence>
<sequence length="380" mass="41752">MASDKKGIIERLNAGEVVIGNGGFVFALEKRGYVKAGPWTPEATVTHPEVVRQLHREFLRAGSNVMQTFTFYASDDKLENRGQSLKISGTQINEAACDLAREVASEGDAMVAGGVCQTPSYLSCKSEIEVKAIFKKQLEVFLKKNVDFLIAEYFEHVEEAEWAVQMLKASGKPVAACMCIGPDGDMHGVSPGECAVRLVKAGAQIVGINCDFDPETCVKTEVDEGGSGEGAAEGSLHEFPFALEPRILTRWDMHAYAREAYKAGIRFIGGCCGFEPYHIRAIAEELVTERRILPSASEKHGMWGSGLEMHTKPWVRARARRDYWEHITPASGRPKCPSLSTPEGWGVTKGHAELMQQKEATSSQEIKHLMEMQKKAKSSA</sequence>
<name>A0AAN8CV70_9TELE</name>